<proteinExistence type="predicted"/>
<protein>
    <submittedName>
        <fullName evidence="1">Uncharacterized protein</fullName>
    </submittedName>
</protein>
<organism evidence="1 2">
    <name type="scientific">Chitinophaga pollutisoli</name>
    <dbReference type="NCBI Taxonomy" id="3133966"/>
    <lineage>
        <taxon>Bacteria</taxon>
        <taxon>Pseudomonadati</taxon>
        <taxon>Bacteroidota</taxon>
        <taxon>Chitinophagia</taxon>
        <taxon>Chitinophagales</taxon>
        <taxon>Chitinophagaceae</taxon>
        <taxon>Chitinophaga</taxon>
    </lineage>
</organism>
<evidence type="ECO:0000313" key="1">
    <source>
        <dbReference type="EMBL" id="WZN41777.1"/>
    </source>
</evidence>
<dbReference type="Proteomes" id="UP001485459">
    <property type="component" value="Chromosome"/>
</dbReference>
<evidence type="ECO:0000313" key="2">
    <source>
        <dbReference type="Proteomes" id="UP001485459"/>
    </source>
</evidence>
<gene>
    <name evidence="1" type="ORF">WJU16_01835</name>
</gene>
<name>A0ABZ2YPT8_9BACT</name>
<dbReference type="PROSITE" id="PS51257">
    <property type="entry name" value="PROKAR_LIPOPROTEIN"/>
    <property type="match status" value="1"/>
</dbReference>
<reference evidence="2" key="1">
    <citation type="submission" date="2024-03" db="EMBL/GenBank/DDBJ databases">
        <title>Chitinophaga horti sp. nov., isolated from garden soil.</title>
        <authorList>
            <person name="Lee D.S."/>
            <person name="Han D.M."/>
            <person name="Baek J.H."/>
            <person name="Choi D.G."/>
            <person name="Jeon J.H."/>
            <person name="Jeon C.O."/>
        </authorList>
    </citation>
    <scope>NUCLEOTIDE SEQUENCE [LARGE SCALE GENOMIC DNA]</scope>
    <source>
        <strain evidence="2">GPA1</strain>
    </source>
</reference>
<dbReference type="RefSeq" id="WP_341836625.1">
    <property type="nucleotide sequence ID" value="NZ_CP149822.1"/>
</dbReference>
<accession>A0ABZ2YPT8</accession>
<sequence length="433" mass="47354">MKIVLISFLLIFIILCTLSACSQTLHFNRNESQRKLPVKKGIAGVRQVLQLRRDVLMTVGMHEIRLPKETIVDDEYQPGKVIFPRNYACTVTLGGRTLTTPKGGVIRLSDTTVTSVQVSAESARFQIGGDTFVFANVMGGEGVTFFEDGNVRCGYLAEDAESEVAGCSISLKRKAGIGSTVWDQDGFEFGNIVFYRSGALHKGVLGDTAALRTGEAIRNFLPGKTEWYENGSVQTGVTAQQISGATAGAVFTIHAGQEATFSATGEPIIPENIVTTSAISIPAFPGIQFHRAKVRLKNNTVLIQEANLDRMALIPVPDSTGTIKIPFGPGPENHPSISFYYETFQPVFGYAGRSFTTREGDQEFSIQDGTLMRWHDNGRLEEAVLAAPARVRIAGKQYLLEKGAMIKWHKNGEVSDVVIQYTNKSRNLVRLVD</sequence>
<keyword evidence="2" id="KW-1185">Reference proteome</keyword>
<dbReference type="EMBL" id="CP149822">
    <property type="protein sequence ID" value="WZN41777.1"/>
    <property type="molecule type" value="Genomic_DNA"/>
</dbReference>